<sequence>MASNTPAASRGPGHGGGPGAPNGPGRAASRGSRRAPRSGRGSRDDGTFLPEGGSTPTGPGGLREWPAVLVLALLAGSLVTAALFGFRSATLMVGGTLTVAAILRLFVREVGILAVRSRFTDVMVMLVLGGAVVMLGLSVPPPLVDLPWVPRRTG</sequence>
<feature type="transmembrane region" description="Helical" evidence="2">
    <location>
        <begin position="119"/>
        <end position="139"/>
    </location>
</feature>
<evidence type="ECO:0000313" key="4">
    <source>
        <dbReference type="Proteomes" id="UP001551482"/>
    </source>
</evidence>
<dbReference type="RefSeq" id="WP_358356660.1">
    <property type="nucleotide sequence ID" value="NZ_JBEZFP010000059.1"/>
</dbReference>
<feature type="transmembrane region" description="Helical" evidence="2">
    <location>
        <begin position="65"/>
        <end position="84"/>
    </location>
</feature>
<name>A0ABV3DLE3_9ACTN</name>
<evidence type="ECO:0000313" key="3">
    <source>
        <dbReference type="EMBL" id="MEU8136272.1"/>
    </source>
</evidence>
<proteinExistence type="predicted"/>
<reference evidence="3 4" key="1">
    <citation type="submission" date="2024-06" db="EMBL/GenBank/DDBJ databases">
        <title>The Natural Products Discovery Center: Release of the First 8490 Sequenced Strains for Exploring Actinobacteria Biosynthetic Diversity.</title>
        <authorList>
            <person name="Kalkreuter E."/>
            <person name="Kautsar S.A."/>
            <person name="Yang D."/>
            <person name="Bader C.D."/>
            <person name="Teijaro C.N."/>
            <person name="Fluegel L."/>
            <person name="Davis C.M."/>
            <person name="Simpson J.R."/>
            <person name="Lauterbach L."/>
            <person name="Steele A.D."/>
            <person name="Gui C."/>
            <person name="Meng S."/>
            <person name="Li G."/>
            <person name="Viehrig K."/>
            <person name="Ye F."/>
            <person name="Su P."/>
            <person name="Kiefer A.F."/>
            <person name="Nichols A."/>
            <person name="Cepeda A.J."/>
            <person name="Yan W."/>
            <person name="Fan B."/>
            <person name="Jiang Y."/>
            <person name="Adhikari A."/>
            <person name="Zheng C.-J."/>
            <person name="Schuster L."/>
            <person name="Cowan T.M."/>
            <person name="Smanski M.J."/>
            <person name="Chevrette M.G."/>
            <person name="De Carvalho L.P.S."/>
            <person name="Shen B."/>
        </authorList>
    </citation>
    <scope>NUCLEOTIDE SEQUENCE [LARGE SCALE GENOMIC DNA]</scope>
    <source>
        <strain evidence="3 4">NPDC048946</strain>
    </source>
</reference>
<dbReference type="Pfam" id="PF11222">
    <property type="entry name" value="DUF3017"/>
    <property type="match status" value="1"/>
</dbReference>
<organism evidence="3 4">
    <name type="scientific">Streptodolium elevatio</name>
    <dbReference type="NCBI Taxonomy" id="3157996"/>
    <lineage>
        <taxon>Bacteria</taxon>
        <taxon>Bacillati</taxon>
        <taxon>Actinomycetota</taxon>
        <taxon>Actinomycetes</taxon>
        <taxon>Kitasatosporales</taxon>
        <taxon>Streptomycetaceae</taxon>
        <taxon>Streptodolium</taxon>
    </lineage>
</organism>
<feature type="compositionally biased region" description="Gly residues" evidence="1">
    <location>
        <begin position="12"/>
        <end position="22"/>
    </location>
</feature>
<keyword evidence="4" id="KW-1185">Reference proteome</keyword>
<keyword evidence="2" id="KW-1133">Transmembrane helix</keyword>
<dbReference type="EMBL" id="JBEZFP010000059">
    <property type="protein sequence ID" value="MEU8136272.1"/>
    <property type="molecule type" value="Genomic_DNA"/>
</dbReference>
<keyword evidence="2" id="KW-0812">Transmembrane</keyword>
<dbReference type="Proteomes" id="UP001551482">
    <property type="component" value="Unassembled WGS sequence"/>
</dbReference>
<evidence type="ECO:0000256" key="1">
    <source>
        <dbReference type="SAM" id="MobiDB-lite"/>
    </source>
</evidence>
<evidence type="ECO:0000256" key="2">
    <source>
        <dbReference type="SAM" id="Phobius"/>
    </source>
</evidence>
<keyword evidence="2" id="KW-0472">Membrane</keyword>
<accession>A0ABV3DLE3</accession>
<feature type="region of interest" description="Disordered" evidence="1">
    <location>
        <begin position="1"/>
        <end position="60"/>
    </location>
</feature>
<feature type="transmembrane region" description="Helical" evidence="2">
    <location>
        <begin position="90"/>
        <end position="107"/>
    </location>
</feature>
<feature type="compositionally biased region" description="Low complexity" evidence="1">
    <location>
        <begin position="1"/>
        <end position="11"/>
    </location>
</feature>
<dbReference type="InterPro" id="IPR021385">
    <property type="entry name" value="DUF3017"/>
</dbReference>
<comment type="caution">
    <text evidence="3">The sequence shown here is derived from an EMBL/GenBank/DDBJ whole genome shotgun (WGS) entry which is preliminary data.</text>
</comment>
<protein>
    <submittedName>
        <fullName evidence="3">DUF3017 domain-containing protein</fullName>
    </submittedName>
</protein>
<gene>
    <name evidence="3" type="ORF">AB0C36_22515</name>
</gene>